<evidence type="ECO:0000313" key="3">
    <source>
        <dbReference type="Proteomes" id="UP000799640"/>
    </source>
</evidence>
<protein>
    <submittedName>
        <fullName evidence="2">Uncharacterized protein</fullName>
    </submittedName>
</protein>
<organism evidence="2 3">
    <name type="scientific">Trichodelitschia bisporula</name>
    <dbReference type="NCBI Taxonomy" id="703511"/>
    <lineage>
        <taxon>Eukaryota</taxon>
        <taxon>Fungi</taxon>
        <taxon>Dikarya</taxon>
        <taxon>Ascomycota</taxon>
        <taxon>Pezizomycotina</taxon>
        <taxon>Dothideomycetes</taxon>
        <taxon>Dothideomycetes incertae sedis</taxon>
        <taxon>Phaeotrichales</taxon>
        <taxon>Phaeotrichaceae</taxon>
        <taxon>Trichodelitschia</taxon>
    </lineage>
</organism>
<dbReference type="AlphaFoldDB" id="A0A6G1HUQ8"/>
<gene>
    <name evidence="2" type="ORF">EJ06DRAFT_53399</name>
</gene>
<keyword evidence="3" id="KW-1185">Reference proteome</keyword>
<evidence type="ECO:0000313" key="2">
    <source>
        <dbReference type="EMBL" id="KAF2399475.1"/>
    </source>
</evidence>
<reference evidence="2" key="1">
    <citation type="journal article" date="2020" name="Stud. Mycol.">
        <title>101 Dothideomycetes genomes: a test case for predicting lifestyles and emergence of pathogens.</title>
        <authorList>
            <person name="Haridas S."/>
            <person name="Albert R."/>
            <person name="Binder M."/>
            <person name="Bloem J."/>
            <person name="Labutti K."/>
            <person name="Salamov A."/>
            <person name="Andreopoulos B."/>
            <person name="Baker S."/>
            <person name="Barry K."/>
            <person name="Bills G."/>
            <person name="Bluhm B."/>
            <person name="Cannon C."/>
            <person name="Castanera R."/>
            <person name="Culley D."/>
            <person name="Daum C."/>
            <person name="Ezra D."/>
            <person name="Gonzalez J."/>
            <person name="Henrissat B."/>
            <person name="Kuo A."/>
            <person name="Liang C."/>
            <person name="Lipzen A."/>
            <person name="Lutzoni F."/>
            <person name="Magnuson J."/>
            <person name="Mondo S."/>
            <person name="Nolan M."/>
            <person name="Ohm R."/>
            <person name="Pangilinan J."/>
            <person name="Park H.-J."/>
            <person name="Ramirez L."/>
            <person name="Alfaro M."/>
            <person name="Sun H."/>
            <person name="Tritt A."/>
            <person name="Yoshinaga Y."/>
            <person name="Zwiers L.-H."/>
            <person name="Turgeon B."/>
            <person name="Goodwin S."/>
            <person name="Spatafora J."/>
            <person name="Crous P."/>
            <person name="Grigoriev I."/>
        </authorList>
    </citation>
    <scope>NUCLEOTIDE SEQUENCE</scope>
    <source>
        <strain evidence="2">CBS 262.69</strain>
    </source>
</reference>
<feature type="region of interest" description="Disordered" evidence="1">
    <location>
        <begin position="30"/>
        <end position="71"/>
    </location>
</feature>
<dbReference type="EMBL" id="ML996697">
    <property type="protein sequence ID" value="KAF2399475.1"/>
    <property type="molecule type" value="Genomic_DNA"/>
</dbReference>
<dbReference type="Proteomes" id="UP000799640">
    <property type="component" value="Unassembled WGS sequence"/>
</dbReference>
<name>A0A6G1HUQ8_9PEZI</name>
<accession>A0A6G1HUQ8</accession>
<sequence>MISPTCGFCLTFDCVPTYIPTLFPNPPAPFPSPHHGLTHAMPSPESGPLHLPNEASPQQTPGPKTQGRRHQFSMHAEPRFWAHLDTVDQERETGVLGLQPRWGKWAGLEVRCRQRLVCASADLRCPQRRRSGPSPVRGACLLGASGWSGWRRWTGDGPSVIITRGNATCLGIAPAMGA</sequence>
<proteinExistence type="predicted"/>
<evidence type="ECO:0000256" key="1">
    <source>
        <dbReference type="SAM" id="MobiDB-lite"/>
    </source>
</evidence>